<gene>
    <name evidence="2" type="ORF">COX24_01290</name>
</gene>
<reference evidence="2 3" key="1">
    <citation type="submission" date="2017-09" db="EMBL/GenBank/DDBJ databases">
        <title>Depth-based differentiation of microbial function through sediment-hosted aquifers and enrichment of novel symbionts in the deep terrestrial subsurface.</title>
        <authorList>
            <person name="Probst A.J."/>
            <person name="Ladd B."/>
            <person name="Jarett J.K."/>
            <person name="Geller-Mcgrath D.E."/>
            <person name="Sieber C.M."/>
            <person name="Emerson J.B."/>
            <person name="Anantharaman K."/>
            <person name="Thomas B.C."/>
            <person name="Malmstrom R."/>
            <person name="Stieglmeier M."/>
            <person name="Klingl A."/>
            <person name="Woyke T."/>
            <person name="Ryan C.M."/>
            <person name="Banfield J.F."/>
        </authorList>
    </citation>
    <scope>NUCLEOTIDE SEQUENCE [LARGE SCALE GENOMIC DNA]</scope>
    <source>
        <strain evidence="2">CG23_combo_of_CG06-09_8_20_14_all_37_87_8</strain>
    </source>
</reference>
<organism evidence="2 3">
    <name type="scientific">bacterium (Candidatus Gribaldobacteria) CG23_combo_of_CG06-09_8_20_14_all_37_87_8</name>
    <dbReference type="NCBI Taxonomy" id="2014278"/>
    <lineage>
        <taxon>Bacteria</taxon>
        <taxon>Candidatus Gribaldobacteria</taxon>
    </lineage>
</organism>
<sequence length="73" mass="8163">MKIFIKAKPSAKEEKIGKISETNFIVWVKEPPIKGQANRAIIRALASYFKVAPSKINLVSGFSSKQKVFEILV</sequence>
<dbReference type="PANTHER" id="PTHR13420">
    <property type="entry name" value="UPF0235 PROTEIN C15ORF40"/>
    <property type="match status" value="1"/>
</dbReference>
<dbReference type="EMBL" id="PCSB01000025">
    <property type="protein sequence ID" value="PIP31867.1"/>
    <property type="molecule type" value="Genomic_DNA"/>
</dbReference>
<dbReference type="GO" id="GO:0005737">
    <property type="term" value="C:cytoplasm"/>
    <property type="evidence" value="ECO:0007669"/>
    <property type="project" value="TreeGrafter"/>
</dbReference>
<proteinExistence type="inferred from homology"/>
<protein>
    <submittedName>
        <fullName evidence="2">Uncharacterized protein</fullName>
    </submittedName>
</protein>
<dbReference type="InterPro" id="IPR003746">
    <property type="entry name" value="DUF167"/>
</dbReference>
<dbReference type="Proteomes" id="UP000230447">
    <property type="component" value="Unassembled WGS sequence"/>
</dbReference>
<name>A0A2G9ZFD5_9BACT</name>
<comment type="caution">
    <text evidence="2">The sequence shown here is derived from an EMBL/GenBank/DDBJ whole genome shotgun (WGS) entry which is preliminary data.</text>
</comment>
<evidence type="ECO:0000256" key="1">
    <source>
        <dbReference type="ARBA" id="ARBA00010364"/>
    </source>
</evidence>
<dbReference type="Pfam" id="PF02594">
    <property type="entry name" value="DUF167"/>
    <property type="match status" value="1"/>
</dbReference>
<evidence type="ECO:0000313" key="3">
    <source>
        <dbReference type="Proteomes" id="UP000230447"/>
    </source>
</evidence>
<comment type="similarity">
    <text evidence="1">Belongs to the UPF0235 family.</text>
</comment>
<dbReference type="InterPro" id="IPR036591">
    <property type="entry name" value="YggU-like_sf"/>
</dbReference>
<dbReference type="SUPFAM" id="SSF69786">
    <property type="entry name" value="YggU-like"/>
    <property type="match status" value="1"/>
</dbReference>
<dbReference type="Gene3D" id="3.30.1200.10">
    <property type="entry name" value="YggU-like"/>
    <property type="match status" value="1"/>
</dbReference>
<dbReference type="AlphaFoldDB" id="A0A2G9ZFD5"/>
<dbReference type="NCBIfam" id="TIGR00251">
    <property type="entry name" value="DUF167 family protein"/>
    <property type="match status" value="1"/>
</dbReference>
<dbReference type="PANTHER" id="PTHR13420:SF7">
    <property type="entry name" value="UPF0235 PROTEIN C15ORF40"/>
    <property type="match status" value="1"/>
</dbReference>
<evidence type="ECO:0000313" key="2">
    <source>
        <dbReference type="EMBL" id="PIP31867.1"/>
    </source>
</evidence>
<accession>A0A2G9ZFD5</accession>
<dbReference type="SMART" id="SM01152">
    <property type="entry name" value="DUF167"/>
    <property type="match status" value="1"/>
</dbReference>